<gene>
    <name evidence="2" type="ORF">GCM10007425_00340</name>
</gene>
<organism evidence="2 3">
    <name type="scientific">Lysinibacillus alkalisoli</name>
    <dbReference type="NCBI Taxonomy" id="1911548"/>
    <lineage>
        <taxon>Bacteria</taxon>
        <taxon>Bacillati</taxon>
        <taxon>Bacillota</taxon>
        <taxon>Bacilli</taxon>
        <taxon>Bacillales</taxon>
        <taxon>Bacillaceae</taxon>
        <taxon>Lysinibacillus</taxon>
    </lineage>
</organism>
<dbReference type="InterPro" id="IPR033932">
    <property type="entry name" value="YtcJ-like"/>
</dbReference>
<dbReference type="RefSeq" id="WP_188612995.1">
    <property type="nucleotide sequence ID" value="NZ_BMJT01000001.1"/>
</dbReference>
<dbReference type="InterPro" id="IPR011059">
    <property type="entry name" value="Metal-dep_hydrolase_composite"/>
</dbReference>
<accession>A0A917D350</accession>
<dbReference type="Pfam" id="PF07969">
    <property type="entry name" value="Amidohydro_3"/>
    <property type="match status" value="1"/>
</dbReference>
<sequence length="536" mass="59597">MYASIVFRNGEIWTMNQDNDVVEAVAIKDNKIIAVGSYDEVKHYVHNETDIIDLKGKTMLPGFIDAHLHLMIYGAFQRDVDFKKQQASSIDDVLRLLTERAAQTPKGEWIRAVAFDELALQEQRNPTLAELDSVTSEHPIIITRTPGHIGFTNSMGFARAGITKDTPDPQGGIYEKDTEGNLTGKLIESVYMRFNETAKLTEHELYEAIAIAQEHFLKHGITSVHDAGTYDGDSYRVLQLASQQKKLKIRVYAMIGSLNDCYTFTTNMMQAGVVTGTGNAFFKVGPAKLFTDGSSTGPTIATREGYTSNSKYKGMLIYTEDEVYEVLGKAHAKGYQITVHAQGDQAIELYLNVVERALQEHPRENHRHRIEHAGIAPKDLQHRMKTLGVIPIINPPFPAQAGDIYQQHYGERTNDMYAAKDLLQLGTMCAASSDAPVASCNPMIGIHAAVNRQTESGKDFGVKQKVSVMDAVRMYTYNAAYASFDEQIKGSIEVGKLADIIVLTETLSQVPHKQLQNVKVQLTMIDGEILYQHASY</sequence>
<dbReference type="Gene3D" id="2.30.40.10">
    <property type="entry name" value="Urease, subunit C, domain 1"/>
    <property type="match status" value="1"/>
</dbReference>
<dbReference type="PANTHER" id="PTHR22642:SF2">
    <property type="entry name" value="PROTEIN LONG AFTER FAR-RED 3"/>
    <property type="match status" value="1"/>
</dbReference>
<dbReference type="InterPro" id="IPR032466">
    <property type="entry name" value="Metal_Hydrolase"/>
</dbReference>
<keyword evidence="3" id="KW-1185">Reference proteome</keyword>
<name>A0A917D350_9BACI</name>
<dbReference type="AlphaFoldDB" id="A0A917D350"/>
<evidence type="ECO:0000313" key="2">
    <source>
        <dbReference type="EMBL" id="GGG09924.1"/>
    </source>
</evidence>
<dbReference type="Proteomes" id="UP000616608">
    <property type="component" value="Unassembled WGS sequence"/>
</dbReference>
<reference evidence="2" key="1">
    <citation type="journal article" date="2014" name="Int. J. Syst. Evol. Microbiol.">
        <title>Complete genome sequence of Corynebacterium casei LMG S-19264T (=DSM 44701T), isolated from a smear-ripened cheese.</title>
        <authorList>
            <consortium name="US DOE Joint Genome Institute (JGI-PGF)"/>
            <person name="Walter F."/>
            <person name="Albersmeier A."/>
            <person name="Kalinowski J."/>
            <person name="Ruckert C."/>
        </authorList>
    </citation>
    <scope>NUCLEOTIDE SEQUENCE</scope>
    <source>
        <strain evidence="2">CGMCC 1.15760</strain>
    </source>
</reference>
<dbReference type="PANTHER" id="PTHR22642">
    <property type="entry name" value="IMIDAZOLONEPROPIONASE"/>
    <property type="match status" value="1"/>
</dbReference>
<comment type="caution">
    <text evidence="2">The sequence shown here is derived from an EMBL/GenBank/DDBJ whole genome shotgun (WGS) entry which is preliminary data.</text>
</comment>
<proteinExistence type="predicted"/>
<evidence type="ECO:0000259" key="1">
    <source>
        <dbReference type="Pfam" id="PF07969"/>
    </source>
</evidence>
<reference evidence="2" key="2">
    <citation type="submission" date="2020-09" db="EMBL/GenBank/DDBJ databases">
        <authorList>
            <person name="Sun Q."/>
            <person name="Zhou Y."/>
        </authorList>
    </citation>
    <scope>NUCLEOTIDE SEQUENCE</scope>
    <source>
        <strain evidence="2">CGMCC 1.15760</strain>
    </source>
</reference>
<dbReference type="Gene3D" id="3.10.310.70">
    <property type="match status" value="1"/>
</dbReference>
<feature type="domain" description="Amidohydrolase 3" evidence="1">
    <location>
        <begin position="50"/>
        <end position="531"/>
    </location>
</feature>
<dbReference type="SUPFAM" id="SSF51338">
    <property type="entry name" value="Composite domain of metallo-dependent hydrolases"/>
    <property type="match status" value="1"/>
</dbReference>
<dbReference type="SUPFAM" id="SSF51556">
    <property type="entry name" value="Metallo-dependent hydrolases"/>
    <property type="match status" value="1"/>
</dbReference>
<dbReference type="GO" id="GO:0016810">
    <property type="term" value="F:hydrolase activity, acting on carbon-nitrogen (but not peptide) bonds"/>
    <property type="evidence" value="ECO:0007669"/>
    <property type="project" value="InterPro"/>
</dbReference>
<dbReference type="EMBL" id="BMJT01000001">
    <property type="protein sequence ID" value="GGG09924.1"/>
    <property type="molecule type" value="Genomic_DNA"/>
</dbReference>
<protein>
    <submittedName>
        <fullName evidence="2">Amidohydrolase</fullName>
    </submittedName>
</protein>
<dbReference type="CDD" id="cd01300">
    <property type="entry name" value="YtcJ_like"/>
    <property type="match status" value="1"/>
</dbReference>
<evidence type="ECO:0000313" key="3">
    <source>
        <dbReference type="Proteomes" id="UP000616608"/>
    </source>
</evidence>
<dbReference type="Gene3D" id="3.20.20.140">
    <property type="entry name" value="Metal-dependent hydrolases"/>
    <property type="match status" value="1"/>
</dbReference>
<dbReference type="InterPro" id="IPR013108">
    <property type="entry name" value="Amidohydro_3"/>
</dbReference>